<name>A0A9D1MU25_9FIRM</name>
<dbReference type="EMBL" id="DVNM01000018">
    <property type="protein sequence ID" value="HIU69007.1"/>
    <property type="molecule type" value="Genomic_DNA"/>
</dbReference>
<sequence length="144" mass="16522">MVFEIDKEALRKGWSNKFTYWFNPETYLLQSVDTLGEFDTGEETGTAAAQLIAKGYIPYFTITEEEVVRSFIAQLGNKKLSAIFANTPQGELRETFWKYFNAYKEISEQYEAFEDAYLRGKARAWCEENAVSYAFAPENDTAAV</sequence>
<dbReference type="Proteomes" id="UP000824125">
    <property type="component" value="Unassembled WGS sequence"/>
</dbReference>
<organism evidence="1 2">
    <name type="scientific">Candidatus Scybalenecus merdavium</name>
    <dbReference type="NCBI Taxonomy" id="2840939"/>
    <lineage>
        <taxon>Bacteria</taxon>
        <taxon>Bacillati</taxon>
        <taxon>Bacillota</taxon>
        <taxon>Clostridia</taxon>
        <taxon>Eubacteriales</taxon>
        <taxon>Oscillospiraceae</taxon>
        <taxon>Oscillospiraceae incertae sedis</taxon>
        <taxon>Candidatus Scybalenecus</taxon>
    </lineage>
</organism>
<gene>
    <name evidence="1" type="ORF">IAD23_03535</name>
</gene>
<comment type="caution">
    <text evidence="1">The sequence shown here is derived from an EMBL/GenBank/DDBJ whole genome shotgun (WGS) entry which is preliminary data.</text>
</comment>
<reference evidence="1" key="2">
    <citation type="journal article" date="2021" name="PeerJ">
        <title>Extensive microbial diversity within the chicken gut microbiome revealed by metagenomics and culture.</title>
        <authorList>
            <person name="Gilroy R."/>
            <person name="Ravi A."/>
            <person name="Getino M."/>
            <person name="Pursley I."/>
            <person name="Horton D.L."/>
            <person name="Alikhan N.F."/>
            <person name="Baker D."/>
            <person name="Gharbi K."/>
            <person name="Hall N."/>
            <person name="Watson M."/>
            <person name="Adriaenssens E.M."/>
            <person name="Foster-Nyarko E."/>
            <person name="Jarju S."/>
            <person name="Secka A."/>
            <person name="Antonio M."/>
            <person name="Oren A."/>
            <person name="Chaudhuri R.R."/>
            <person name="La Ragione R."/>
            <person name="Hildebrand F."/>
            <person name="Pallen M.J."/>
        </authorList>
    </citation>
    <scope>NUCLEOTIDE SEQUENCE</scope>
    <source>
        <strain evidence="1">CHK176-6737</strain>
    </source>
</reference>
<proteinExistence type="predicted"/>
<evidence type="ECO:0000313" key="1">
    <source>
        <dbReference type="EMBL" id="HIU69007.1"/>
    </source>
</evidence>
<evidence type="ECO:0000313" key="2">
    <source>
        <dbReference type="Proteomes" id="UP000824125"/>
    </source>
</evidence>
<dbReference type="AlphaFoldDB" id="A0A9D1MU25"/>
<accession>A0A9D1MU25</accession>
<protein>
    <submittedName>
        <fullName evidence="1">Uncharacterized protein</fullName>
    </submittedName>
</protein>
<reference evidence="1" key="1">
    <citation type="submission" date="2020-10" db="EMBL/GenBank/DDBJ databases">
        <authorList>
            <person name="Gilroy R."/>
        </authorList>
    </citation>
    <scope>NUCLEOTIDE SEQUENCE</scope>
    <source>
        <strain evidence="1">CHK176-6737</strain>
    </source>
</reference>